<keyword evidence="2" id="KW-0719">Serine esterase</keyword>
<keyword evidence="4" id="KW-0325">Glycoprotein</keyword>
<evidence type="ECO:0000256" key="2">
    <source>
        <dbReference type="ARBA" id="ARBA00022487"/>
    </source>
</evidence>
<feature type="domain" description="Carboxylesterase type B" evidence="6">
    <location>
        <begin position="137"/>
        <end position="371"/>
    </location>
</feature>
<evidence type="ECO:0000313" key="7">
    <source>
        <dbReference type="EMBL" id="ROT85736.1"/>
    </source>
</evidence>
<feature type="compositionally biased region" description="Basic residues" evidence="5">
    <location>
        <begin position="412"/>
        <end position="421"/>
    </location>
</feature>
<evidence type="ECO:0000313" key="8">
    <source>
        <dbReference type="Proteomes" id="UP000283509"/>
    </source>
</evidence>
<evidence type="ECO:0000259" key="6">
    <source>
        <dbReference type="Pfam" id="PF00135"/>
    </source>
</evidence>
<dbReference type="PANTHER" id="PTHR43142">
    <property type="entry name" value="CARBOXYLIC ESTER HYDROLASE"/>
    <property type="match status" value="1"/>
</dbReference>
<name>A0A423UAK1_PENVA</name>
<dbReference type="Proteomes" id="UP000283509">
    <property type="component" value="Unassembled WGS sequence"/>
</dbReference>
<accession>A0A423UAK1</accession>
<dbReference type="Pfam" id="PF00135">
    <property type="entry name" value="COesterase"/>
    <property type="match status" value="2"/>
</dbReference>
<reference evidence="7 8" key="2">
    <citation type="submission" date="2019-01" db="EMBL/GenBank/DDBJ databases">
        <title>The decoding of complex shrimp genome reveals the adaptation for benthos swimmer, frequently molting mechanism and breeding impact on genome.</title>
        <authorList>
            <person name="Sun Y."/>
            <person name="Gao Y."/>
            <person name="Yu Y."/>
        </authorList>
    </citation>
    <scope>NUCLEOTIDE SEQUENCE [LARGE SCALE GENOMIC DNA]</scope>
    <source>
        <tissue evidence="7">Muscle</tissue>
    </source>
</reference>
<evidence type="ECO:0000256" key="4">
    <source>
        <dbReference type="ARBA" id="ARBA00023180"/>
    </source>
</evidence>
<feature type="domain" description="Carboxylesterase type B" evidence="6">
    <location>
        <begin position="471"/>
        <end position="603"/>
    </location>
</feature>
<sequence length="626" mass="68520">MMPQPPPPPALPRGPVKLCAATPGVTCASASGGTAAAPVVPWKVEILKRSEAKGGRAFYGFLGIPFAQPPVGALRFKVSGRGSGERLEDQGGRKGTGRGVREGRRGTRRGRTGADSVSPPEASEPPSPNVTEKNPPQDPVAAGAWEGVRNGTVAPPLCPQPDAPSDWMQEDCLYLSVFTPQVSRLGRSARGALGRRRRCRGTASEFVTFAPPRPDGFQHHCCLPNRTDLPVMVWLPQGGFISDATPLFQPEFLLAKDVVLVVLQHRLGVLGFLSTEDAELPGNLGLKDQAMALRWVQDNIRDLGGDPDKVTIFGQNAGGAAVHYHMLSPMSSGLFQRAIMQSGAALCPWALREDHRQVAFGFGRMVGCPGDARGRRQQHGARRLPQGRPRRAADGRDALHHALPVRPDAPRGRRVPARPPRHAGQGRPLQPRRRPLRRDGTRAPSTPEHDPELQPRGPPRPRLRGLGRRPEYLARLAFHRYLGPMEFDLTRIDPLVKLLGDSFYSMCHVEAVEHHARDAAFGFRAFAYELQHRGEHAFSDLFRGPSPAWNLAYVGDSDDLQYLFSFDKLNVSLTKEEDLFVSRIMVDLWTNFAATGNPTPDLSLGFKWTRPRPRASPTSASPPPPP</sequence>
<protein>
    <submittedName>
        <fullName evidence="7">JHE-like carboxylesterase 2</fullName>
    </submittedName>
</protein>
<dbReference type="InterPro" id="IPR019819">
    <property type="entry name" value="Carboxylesterase_B_CS"/>
</dbReference>
<feature type="region of interest" description="Disordered" evidence="5">
    <location>
        <begin position="82"/>
        <end position="143"/>
    </location>
</feature>
<dbReference type="OrthoDB" id="6846267at2759"/>
<feature type="compositionally biased region" description="Basic and acidic residues" evidence="5">
    <location>
        <begin position="391"/>
        <end position="400"/>
    </location>
</feature>
<dbReference type="SUPFAM" id="SSF53474">
    <property type="entry name" value="alpha/beta-Hydrolases"/>
    <property type="match status" value="2"/>
</dbReference>
<comment type="caution">
    <text evidence="7">The sequence shown here is derived from an EMBL/GenBank/DDBJ whole genome shotgun (WGS) entry which is preliminary data.</text>
</comment>
<keyword evidence="8" id="KW-1185">Reference proteome</keyword>
<feature type="region of interest" description="Disordered" evidence="5">
    <location>
        <begin position="603"/>
        <end position="626"/>
    </location>
</feature>
<evidence type="ECO:0000256" key="3">
    <source>
        <dbReference type="ARBA" id="ARBA00022801"/>
    </source>
</evidence>
<comment type="similarity">
    <text evidence="1">Belongs to the type-B carboxylesterase/lipase family.</text>
</comment>
<feature type="region of interest" description="Disordered" evidence="5">
    <location>
        <begin position="367"/>
        <end position="466"/>
    </location>
</feature>
<dbReference type="InterPro" id="IPR029058">
    <property type="entry name" value="AB_hydrolase_fold"/>
</dbReference>
<proteinExistence type="inferred from homology"/>
<dbReference type="Gene3D" id="3.40.50.1820">
    <property type="entry name" value="alpha/beta hydrolase"/>
    <property type="match status" value="2"/>
</dbReference>
<evidence type="ECO:0000256" key="1">
    <source>
        <dbReference type="ARBA" id="ARBA00005964"/>
    </source>
</evidence>
<feature type="compositionally biased region" description="Basic and acidic residues" evidence="5">
    <location>
        <begin position="437"/>
        <end position="453"/>
    </location>
</feature>
<dbReference type="PANTHER" id="PTHR43142:SF1">
    <property type="entry name" value="CARBOXYLIC ESTER HYDROLASE"/>
    <property type="match status" value="1"/>
</dbReference>
<dbReference type="EMBL" id="QCYY01000199">
    <property type="protein sequence ID" value="ROT85736.1"/>
    <property type="molecule type" value="Genomic_DNA"/>
</dbReference>
<keyword evidence="3" id="KW-0378">Hydrolase</keyword>
<dbReference type="PROSITE" id="PS00941">
    <property type="entry name" value="CARBOXYLESTERASE_B_2"/>
    <property type="match status" value="1"/>
</dbReference>
<dbReference type="InterPro" id="IPR002018">
    <property type="entry name" value="CarbesteraseB"/>
</dbReference>
<feature type="compositionally biased region" description="Basic and acidic residues" evidence="5">
    <location>
        <begin position="83"/>
        <end position="92"/>
    </location>
</feature>
<evidence type="ECO:0000256" key="5">
    <source>
        <dbReference type="SAM" id="MobiDB-lite"/>
    </source>
</evidence>
<gene>
    <name evidence="7" type="ORF">C7M84_007741</name>
</gene>
<organism evidence="7 8">
    <name type="scientific">Penaeus vannamei</name>
    <name type="common">Whiteleg shrimp</name>
    <name type="synonym">Litopenaeus vannamei</name>
    <dbReference type="NCBI Taxonomy" id="6689"/>
    <lineage>
        <taxon>Eukaryota</taxon>
        <taxon>Metazoa</taxon>
        <taxon>Ecdysozoa</taxon>
        <taxon>Arthropoda</taxon>
        <taxon>Crustacea</taxon>
        <taxon>Multicrustacea</taxon>
        <taxon>Malacostraca</taxon>
        <taxon>Eumalacostraca</taxon>
        <taxon>Eucarida</taxon>
        <taxon>Decapoda</taxon>
        <taxon>Dendrobranchiata</taxon>
        <taxon>Penaeoidea</taxon>
        <taxon>Penaeidae</taxon>
        <taxon>Penaeus</taxon>
    </lineage>
</organism>
<reference evidence="7 8" key="1">
    <citation type="submission" date="2018-04" db="EMBL/GenBank/DDBJ databases">
        <authorList>
            <person name="Zhang X."/>
            <person name="Yuan J."/>
            <person name="Li F."/>
            <person name="Xiang J."/>
        </authorList>
    </citation>
    <scope>NUCLEOTIDE SEQUENCE [LARGE SCALE GENOMIC DNA]</scope>
    <source>
        <tissue evidence="7">Muscle</tissue>
    </source>
</reference>
<dbReference type="AlphaFoldDB" id="A0A423UAK1"/>
<dbReference type="GO" id="GO:0052689">
    <property type="term" value="F:carboxylic ester hydrolase activity"/>
    <property type="evidence" value="ECO:0007669"/>
    <property type="project" value="UniProtKB-KW"/>
</dbReference>